<feature type="domain" description="AB hydrolase-1" evidence="4">
    <location>
        <begin position="124"/>
        <end position="335"/>
    </location>
</feature>
<dbReference type="EMBL" id="MSFO01000011">
    <property type="protein sequence ID" value="PLB43319.1"/>
    <property type="molecule type" value="Genomic_DNA"/>
</dbReference>
<evidence type="ECO:0000259" key="4">
    <source>
        <dbReference type="Pfam" id="PF00561"/>
    </source>
</evidence>
<dbReference type="SUPFAM" id="SSF53474">
    <property type="entry name" value="alpha/beta-Hydrolases"/>
    <property type="match status" value="1"/>
</dbReference>
<dbReference type="InterPro" id="IPR013595">
    <property type="entry name" value="Pept_S33_TAP-like_C"/>
</dbReference>
<keyword evidence="2" id="KW-0378">Hydrolase</keyword>
<evidence type="ECO:0000313" key="6">
    <source>
        <dbReference type="EMBL" id="PLB43319.1"/>
    </source>
</evidence>
<name>A0A2I2FRT1_9EURO</name>
<sequence length="628" mass="69505">MRIFKNSRPTMGQVFTRKLTYLVTLFMVISLAIYGYSEQFARGAVPEIDYPVLIPRSESPSVSWEQIVPSSHLVYHPCFEDYQCARLELPMDWKRTDGKGSKIALAVIRLPAKVPVTDARYGGPVIINPGGPGGSGVSYVLTDGKQIQGIVDSEGSANMGVGKHTAAPGKYFDIMSFDTRGTNNTTPPFSCFQDSATRKEFLSQQDAEGMPGSSDLAFDNFWARSASVGITCSQAAEESNLKGEEWIGHHMNTPPSVADMVALIERHGEWREKETKALLQPTHQKSDVNAIRLRNRWKRGKEKLLYWGISYGSLLGMTFATMHPGRVQRVVLDGVLDASDYYAGGWLTSIQDADQAFESFFEYCHEAGPAQCALAHGDSLVDMKLRVDELVEKLKTNPVPVPGSATRPPDIITYTDVKTTITSALYQPMELFETLAQLLADLSRNNGSSFADFKYQGAAATCQGPDQLAIVAGDNMFEAQGSIICTDGRSIDGISKDKYRQYWKTLYEQSKTIGDEWSQIRLACIKWKPRPTWEFNGPVAGHTSYPLLFIGNTYDPVTPLRNAVKMARSFPRSVVLQQNSVGHCSYTGPSSCTDQSIRRYFQSGVLPRRGTICEVDKRPFGLPPAVKN</sequence>
<dbReference type="GeneID" id="36559589"/>
<dbReference type="Gene3D" id="3.40.50.1820">
    <property type="entry name" value="alpha/beta hydrolase"/>
    <property type="match status" value="1"/>
</dbReference>
<dbReference type="Pfam" id="PF08386">
    <property type="entry name" value="Abhydrolase_4"/>
    <property type="match status" value="1"/>
</dbReference>
<dbReference type="Pfam" id="PF00561">
    <property type="entry name" value="Abhydrolase_1"/>
    <property type="match status" value="1"/>
</dbReference>
<dbReference type="OrthoDB" id="425534at2759"/>
<keyword evidence="3" id="KW-0472">Membrane</keyword>
<evidence type="ECO:0000256" key="1">
    <source>
        <dbReference type="ARBA" id="ARBA00010088"/>
    </source>
</evidence>
<keyword evidence="3" id="KW-0812">Transmembrane</keyword>
<dbReference type="GO" id="GO:0016787">
    <property type="term" value="F:hydrolase activity"/>
    <property type="evidence" value="ECO:0007669"/>
    <property type="project" value="UniProtKB-KW"/>
</dbReference>
<keyword evidence="3" id="KW-1133">Transmembrane helix</keyword>
<gene>
    <name evidence="6" type="ORF">P170DRAFT_459762</name>
</gene>
<reference evidence="6 7" key="1">
    <citation type="submission" date="2016-12" db="EMBL/GenBank/DDBJ databases">
        <title>The genomes of Aspergillus section Nigri reveals drivers in fungal speciation.</title>
        <authorList>
            <consortium name="DOE Joint Genome Institute"/>
            <person name="Vesth T.C."/>
            <person name="Nybo J."/>
            <person name="Theobald S."/>
            <person name="Brandl J."/>
            <person name="Frisvad J.C."/>
            <person name="Nielsen K.F."/>
            <person name="Lyhne E.K."/>
            <person name="Kogle M.E."/>
            <person name="Kuo A."/>
            <person name="Riley R."/>
            <person name="Clum A."/>
            <person name="Nolan M."/>
            <person name="Lipzen A."/>
            <person name="Salamov A."/>
            <person name="Henrissat B."/>
            <person name="Wiebenga A."/>
            <person name="De Vries R.P."/>
            <person name="Grigoriev I.V."/>
            <person name="Mortensen U.H."/>
            <person name="Andersen M.R."/>
            <person name="Baker S.E."/>
        </authorList>
    </citation>
    <scope>NUCLEOTIDE SEQUENCE [LARGE SCALE GENOMIC DNA]</scope>
    <source>
        <strain evidence="6 7">IBT 23096</strain>
    </source>
</reference>
<accession>A0A2I2FRT1</accession>
<protein>
    <recommendedName>
        <fullName evidence="8">Proteinase</fullName>
    </recommendedName>
</protein>
<evidence type="ECO:0000256" key="2">
    <source>
        <dbReference type="ARBA" id="ARBA00022801"/>
    </source>
</evidence>
<evidence type="ECO:0000256" key="3">
    <source>
        <dbReference type="SAM" id="Phobius"/>
    </source>
</evidence>
<dbReference type="Proteomes" id="UP000234275">
    <property type="component" value="Unassembled WGS sequence"/>
</dbReference>
<dbReference type="InterPro" id="IPR051601">
    <property type="entry name" value="Serine_prot/Carboxylest_S33"/>
</dbReference>
<dbReference type="PANTHER" id="PTHR43248">
    <property type="entry name" value="2-SUCCINYL-6-HYDROXY-2,4-CYCLOHEXADIENE-1-CARBOXYLATE SYNTHASE"/>
    <property type="match status" value="1"/>
</dbReference>
<organism evidence="6 7">
    <name type="scientific">Aspergillus steynii IBT 23096</name>
    <dbReference type="NCBI Taxonomy" id="1392250"/>
    <lineage>
        <taxon>Eukaryota</taxon>
        <taxon>Fungi</taxon>
        <taxon>Dikarya</taxon>
        <taxon>Ascomycota</taxon>
        <taxon>Pezizomycotina</taxon>
        <taxon>Eurotiomycetes</taxon>
        <taxon>Eurotiomycetidae</taxon>
        <taxon>Eurotiales</taxon>
        <taxon>Aspergillaceae</taxon>
        <taxon>Aspergillus</taxon>
        <taxon>Aspergillus subgen. Circumdati</taxon>
    </lineage>
</organism>
<evidence type="ECO:0000313" key="7">
    <source>
        <dbReference type="Proteomes" id="UP000234275"/>
    </source>
</evidence>
<evidence type="ECO:0000259" key="5">
    <source>
        <dbReference type="Pfam" id="PF08386"/>
    </source>
</evidence>
<keyword evidence="7" id="KW-1185">Reference proteome</keyword>
<dbReference type="RefSeq" id="XP_024698621.1">
    <property type="nucleotide sequence ID" value="XM_024851891.1"/>
</dbReference>
<dbReference type="PANTHER" id="PTHR43248:SF25">
    <property type="entry name" value="AB HYDROLASE-1 DOMAIN-CONTAINING PROTEIN-RELATED"/>
    <property type="match status" value="1"/>
</dbReference>
<feature type="domain" description="Peptidase S33 tripeptidyl aminopeptidase-like C-terminal" evidence="5">
    <location>
        <begin position="512"/>
        <end position="613"/>
    </location>
</feature>
<dbReference type="AlphaFoldDB" id="A0A2I2FRT1"/>
<dbReference type="InterPro" id="IPR000073">
    <property type="entry name" value="AB_hydrolase_1"/>
</dbReference>
<comment type="caution">
    <text evidence="6">The sequence shown here is derived from an EMBL/GenBank/DDBJ whole genome shotgun (WGS) entry which is preliminary data.</text>
</comment>
<dbReference type="InterPro" id="IPR029058">
    <property type="entry name" value="AB_hydrolase_fold"/>
</dbReference>
<dbReference type="VEuPathDB" id="FungiDB:P170DRAFT_459762"/>
<evidence type="ECO:0008006" key="8">
    <source>
        <dbReference type="Google" id="ProtNLM"/>
    </source>
</evidence>
<dbReference type="STRING" id="1392250.A0A2I2FRT1"/>
<comment type="similarity">
    <text evidence="1">Belongs to the peptidase S33 family.</text>
</comment>
<proteinExistence type="inferred from homology"/>
<feature type="transmembrane region" description="Helical" evidence="3">
    <location>
        <begin position="20"/>
        <end position="37"/>
    </location>
</feature>